<evidence type="ECO:0000313" key="5">
    <source>
        <dbReference type="EMBL" id="WAM33693.1"/>
    </source>
</evidence>
<dbReference type="CDD" id="cd00090">
    <property type="entry name" value="HTH_ARSR"/>
    <property type="match status" value="1"/>
</dbReference>
<feature type="domain" description="HTH marR-type" evidence="4">
    <location>
        <begin position="10"/>
        <end position="146"/>
    </location>
</feature>
<gene>
    <name evidence="5" type="ORF">OTK00_002218</name>
</gene>
<evidence type="ECO:0000256" key="1">
    <source>
        <dbReference type="ARBA" id="ARBA00023015"/>
    </source>
</evidence>
<dbReference type="InterPro" id="IPR036388">
    <property type="entry name" value="WH-like_DNA-bd_sf"/>
</dbReference>
<dbReference type="PRINTS" id="PR00598">
    <property type="entry name" value="HTHMARR"/>
</dbReference>
<dbReference type="InterPro" id="IPR036390">
    <property type="entry name" value="WH_DNA-bd_sf"/>
</dbReference>
<accession>A0ABY7BLH6</accession>
<keyword evidence="1" id="KW-0805">Transcription regulation</keyword>
<dbReference type="PROSITE" id="PS50995">
    <property type="entry name" value="HTH_MARR_2"/>
    <property type="match status" value="1"/>
</dbReference>
<evidence type="ECO:0000256" key="2">
    <source>
        <dbReference type="ARBA" id="ARBA00023125"/>
    </source>
</evidence>
<dbReference type="PANTHER" id="PTHR42756">
    <property type="entry name" value="TRANSCRIPTIONAL REGULATOR, MARR"/>
    <property type="match status" value="1"/>
</dbReference>
<dbReference type="Gene3D" id="1.10.10.10">
    <property type="entry name" value="Winged helix-like DNA-binding domain superfamily/Winged helix DNA-binding domain"/>
    <property type="match status" value="1"/>
</dbReference>
<dbReference type="SMART" id="SM00347">
    <property type="entry name" value="HTH_MARR"/>
    <property type="match status" value="1"/>
</dbReference>
<dbReference type="InterPro" id="IPR011991">
    <property type="entry name" value="ArsR-like_HTH"/>
</dbReference>
<dbReference type="Proteomes" id="UP001164909">
    <property type="component" value="Chromosome"/>
</dbReference>
<dbReference type="PRINTS" id="PR00033">
    <property type="entry name" value="HTHASNC"/>
</dbReference>
<dbReference type="InterPro" id="IPR000835">
    <property type="entry name" value="HTH_MarR-typ"/>
</dbReference>
<dbReference type="RefSeq" id="WP_045168779.1">
    <property type="nucleotide sequence ID" value="NZ_CP113865.1"/>
</dbReference>
<reference evidence="5" key="1">
    <citation type="submission" date="2022-12" db="EMBL/GenBank/DDBJ databases">
        <authorList>
            <person name="Bing R.G."/>
            <person name="Willard D.J."/>
            <person name="Manesh M.J.H."/>
            <person name="Laemthong T."/>
            <person name="Crosby J.R."/>
            <person name="Kelly R.M."/>
        </authorList>
    </citation>
    <scope>NUCLEOTIDE SEQUENCE</scope>
    <source>
        <strain evidence="5">DSM 8990</strain>
    </source>
</reference>
<protein>
    <submittedName>
        <fullName evidence="5">MarR family transcriptional regulator</fullName>
    </submittedName>
</protein>
<sequence>MNDITKGMRIIELVKDIMKAVKKISRQQFDSLELTAPQGMLLGHLCRYGRMKVSDLSQKMGLTNSTVSGIIDRLEKQGMVKRVRSQEDRRVVYVEIMPEVKGAFEKNFKDMERKFEEILSRADEEEINTILTGLETLKKVLERYTKH</sequence>
<dbReference type="EMBL" id="CP113865">
    <property type="protein sequence ID" value="WAM33693.1"/>
    <property type="molecule type" value="Genomic_DNA"/>
</dbReference>
<name>A0ABY7BLH6_9FIRM</name>
<dbReference type="PANTHER" id="PTHR42756:SF1">
    <property type="entry name" value="TRANSCRIPTIONAL REPRESSOR OF EMRAB OPERON"/>
    <property type="match status" value="1"/>
</dbReference>
<evidence type="ECO:0000313" key="6">
    <source>
        <dbReference type="Proteomes" id="UP001164909"/>
    </source>
</evidence>
<proteinExistence type="predicted"/>
<dbReference type="Pfam" id="PF01047">
    <property type="entry name" value="MarR"/>
    <property type="match status" value="1"/>
</dbReference>
<organism evidence="5 6">
    <name type="scientific">Caldicellulosiruptor morganii</name>
    <dbReference type="NCBI Taxonomy" id="1387555"/>
    <lineage>
        <taxon>Bacteria</taxon>
        <taxon>Bacillati</taxon>
        <taxon>Bacillota</taxon>
        <taxon>Bacillota incertae sedis</taxon>
        <taxon>Caldicellulosiruptorales</taxon>
        <taxon>Caldicellulosiruptoraceae</taxon>
        <taxon>Caldicellulosiruptor</taxon>
    </lineage>
</organism>
<dbReference type="SUPFAM" id="SSF46785">
    <property type="entry name" value="Winged helix' DNA-binding domain"/>
    <property type="match status" value="1"/>
</dbReference>
<keyword evidence="6" id="KW-1185">Reference proteome</keyword>
<evidence type="ECO:0000256" key="3">
    <source>
        <dbReference type="ARBA" id="ARBA00023163"/>
    </source>
</evidence>
<keyword evidence="2" id="KW-0238">DNA-binding</keyword>
<keyword evidence="3" id="KW-0804">Transcription</keyword>
<evidence type="ECO:0000259" key="4">
    <source>
        <dbReference type="PROSITE" id="PS50995"/>
    </source>
</evidence>
<dbReference type="InterPro" id="IPR000485">
    <property type="entry name" value="AsnC-type_HTH_dom"/>
</dbReference>